<evidence type="ECO:0000256" key="3">
    <source>
        <dbReference type="ARBA" id="ARBA00023163"/>
    </source>
</evidence>
<organism evidence="6 7">
    <name type="scientific">Curtobacterium citreum</name>
    <dbReference type="NCBI Taxonomy" id="2036"/>
    <lineage>
        <taxon>Bacteria</taxon>
        <taxon>Bacillati</taxon>
        <taxon>Actinomycetota</taxon>
        <taxon>Actinomycetes</taxon>
        <taxon>Micrococcales</taxon>
        <taxon>Microbacteriaceae</taxon>
        <taxon>Curtobacterium</taxon>
    </lineage>
</organism>
<dbReference type="PROSITE" id="PS50977">
    <property type="entry name" value="HTH_TETR_2"/>
    <property type="match status" value="1"/>
</dbReference>
<dbReference type="InterPro" id="IPR036271">
    <property type="entry name" value="Tet_transcr_reg_TetR-rel_C_sf"/>
</dbReference>
<dbReference type="InterPro" id="IPR001647">
    <property type="entry name" value="HTH_TetR"/>
</dbReference>
<gene>
    <name evidence="6" type="ORF">HP467_01600</name>
</gene>
<dbReference type="Proteomes" id="UP000539146">
    <property type="component" value="Unassembled WGS sequence"/>
</dbReference>
<dbReference type="PANTHER" id="PTHR47506">
    <property type="entry name" value="TRANSCRIPTIONAL REGULATORY PROTEIN"/>
    <property type="match status" value="1"/>
</dbReference>
<dbReference type="SUPFAM" id="SSF46689">
    <property type="entry name" value="Homeodomain-like"/>
    <property type="match status" value="1"/>
</dbReference>
<keyword evidence="1" id="KW-0805">Transcription regulation</keyword>
<evidence type="ECO:0000313" key="7">
    <source>
        <dbReference type="Proteomes" id="UP000539146"/>
    </source>
</evidence>
<feature type="DNA-binding region" description="H-T-H motif" evidence="4">
    <location>
        <begin position="38"/>
        <end position="57"/>
    </location>
</feature>
<keyword evidence="2 4" id="KW-0238">DNA-binding</keyword>
<dbReference type="Gene3D" id="1.10.357.10">
    <property type="entry name" value="Tetracycline Repressor, domain 2"/>
    <property type="match status" value="1"/>
</dbReference>
<feature type="domain" description="HTH tetR-type" evidence="5">
    <location>
        <begin position="15"/>
        <end position="75"/>
    </location>
</feature>
<evidence type="ECO:0000256" key="4">
    <source>
        <dbReference type="PROSITE-ProRule" id="PRU00335"/>
    </source>
</evidence>
<dbReference type="EMBL" id="JABMCG010000058">
    <property type="protein sequence ID" value="NUU26811.1"/>
    <property type="molecule type" value="Genomic_DNA"/>
</dbReference>
<dbReference type="PANTHER" id="PTHR47506:SF1">
    <property type="entry name" value="HTH-TYPE TRANSCRIPTIONAL REGULATOR YJDC"/>
    <property type="match status" value="1"/>
</dbReference>
<comment type="caution">
    <text evidence="6">The sequence shown here is derived from an EMBL/GenBank/DDBJ whole genome shotgun (WGS) entry which is preliminary data.</text>
</comment>
<dbReference type="GO" id="GO:0003677">
    <property type="term" value="F:DNA binding"/>
    <property type="evidence" value="ECO:0007669"/>
    <property type="project" value="UniProtKB-UniRule"/>
</dbReference>
<name>A0A850DPG4_9MICO</name>
<evidence type="ECO:0000256" key="2">
    <source>
        <dbReference type="ARBA" id="ARBA00023125"/>
    </source>
</evidence>
<dbReference type="SUPFAM" id="SSF48498">
    <property type="entry name" value="Tetracyclin repressor-like, C-terminal domain"/>
    <property type="match status" value="1"/>
</dbReference>
<dbReference type="Pfam" id="PF00440">
    <property type="entry name" value="TetR_N"/>
    <property type="match status" value="1"/>
</dbReference>
<proteinExistence type="predicted"/>
<accession>A0A850DPG4</accession>
<protein>
    <submittedName>
        <fullName evidence="6">TetR/AcrR family transcriptional regulator</fullName>
    </submittedName>
</protein>
<evidence type="ECO:0000259" key="5">
    <source>
        <dbReference type="PROSITE" id="PS50977"/>
    </source>
</evidence>
<keyword evidence="3" id="KW-0804">Transcription</keyword>
<dbReference type="RefSeq" id="WP_175324992.1">
    <property type="nucleotide sequence ID" value="NZ_BAAAWP010000001.1"/>
</dbReference>
<evidence type="ECO:0000313" key="6">
    <source>
        <dbReference type="EMBL" id="NUU26811.1"/>
    </source>
</evidence>
<reference evidence="6 7" key="1">
    <citation type="submission" date="2020-05" db="EMBL/GenBank/DDBJ databases">
        <title>Genome Sequencing of Type Strains.</title>
        <authorList>
            <person name="Lemaire J.F."/>
            <person name="Inderbitzin P."/>
            <person name="Gregorio O.A."/>
            <person name="Collins S.B."/>
            <person name="Wespe N."/>
            <person name="Knight-Connoni V."/>
        </authorList>
    </citation>
    <scope>NUCLEOTIDE SEQUENCE [LARGE SCALE GENOMIC DNA]</scope>
    <source>
        <strain evidence="6 7">DSM 20512</strain>
    </source>
</reference>
<dbReference type="InterPro" id="IPR009057">
    <property type="entry name" value="Homeodomain-like_sf"/>
</dbReference>
<sequence length="200" mass="21376">MSTVTPTLVRTDRETSVQRRASGAADALFTERGVTPVTLDDVAERAGLTRAELTAAYPTKRALVVAVLQRWHGAWRRALDGIAAASDDPRDEVLGVFGYLEQCFADEGWRGCAFINGHAELGRRDPAIAALAQEHFADVEAHLTMLCSRAGVPAHVAQALSLLVEGARVESAVQRSAQPARAARLGAAMLLSVYEGDPTD</sequence>
<dbReference type="AlphaFoldDB" id="A0A850DPG4"/>
<evidence type="ECO:0000256" key="1">
    <source>
        <dbReference type="ARBA" id="ARBA00023015"/>
    </source>
</evidence>